<dbReference type="PANTHER" id="PTHR43214">
    <property type="entry name" value="TWO-COMPONENT RESPONSE REGULATOR"/>
    <property type="match status" value="1"/>
</dbReference>
<dbReference type="InterPro" id="IPR001789">
    <property type="entry name" value="Sig_transdc_resp-reg_receiver"/>
</dbReference>
<dbReference type="PRINTS" id="PR00038">
    <property type="entry name" value="HTHLUXR"/>
</dbReference>
<dbReference type="InterPro" id="IPR039420">
    <property type="entry name" value="WalR-like"/>
</dbReference>
<dbReference type="GO" id="GO:0003677">
    <property type="term" value="F:DNA binding"/>
    <property type="evidence" value="ECO:0007669"/>
    <property type="project" value="UniProtKB-KW"/>
</dbReference>
<evidence type="ECO:0000256" key="1">
    <source>
        <dbReference type="ARBA" id="ARBA00022553"/>
    </source>
</evidence>
<dbReference type="PROSITE" id="PS50043">
    <property type="entry name" value="HTH_LUXR_2"/>
    <property type="match status" value="1"/>
</dbReference>
<dbReference type="RefSeq" id="WP_182620777.1">
    <property type="nucleotide sequence ID" value="NZ_BAAATF010000001.1"/>
</dbReference>
<protein>
    <submittedName>
        <fullName evidence="7">DNA-binding NarL/FixJ family response regulator</fullName>
    </submittedName>
</protein>
<proteinExistence type="predicted"/>
<keyword evidence="1 3" id="KW-0597">Phosphoprotein</keyword>
<feature type="modified residue" description="4-aspartylphosphate" evidence="3">
    <location>
        <position position="53"/>
    </location>
</feature>
<dbReference type="GO" id="GO:0000160">
    <property type="term" value="P:phosphorelay signal transduction system"/>
    <property type="evidence" value="ECO:0007669"/>
    <property type="project" value="InterPro"/>
</dbReference>
<evidence type="ECO:0000256" key="2">
    <source>
        <dbReference type="ARBA" id="ARBA00023125"/>
    </source>
</evidence>
<dbReference type="SUPFAM" id="SSF46894">
    <property type="entry name" value="C-terminal effector domain of the bipartite response regulators"/>
    <property type="match status" value="1"/>
</dbReference>
<accession>A0A7W3PH62</accession>
<dbReference type="PROSITE" id="PS00622">
    <property type="entry name" value="HTH_LUXR_1"/>
    <property type="match status" value="1"/>
</dbReference>
<dbReference type="EMBL" id="JACGWV010000003">
    <property type="protein sequence ID" value="MBA8811693.1"/>
    <property type="molecule type" value="Genomic_DNA"/>
</dbReference>
<dbReference type="SMART" id="SM00421">
    <property type="entry name" value="HTH_LUXR"/>
    <property type="match status" value="1"/>
</dbReference>
<feature type="domain" description="Response regulatory" evidence="6">
    <location>
        <begin position="2"/>
        <end position="114"/>
    </location>
</feature>
<dbReference type="GO" id="GO:0006355">
    <property type="term" value="P:regulation of DNA-templated transcription"/>
    <property type="evidence" value="ECO:0007669"/>
    <property type="project" value="InterPro"/>
</dbReference>
<dbReference type="Pfam" id="PF00196">
    <property type="entry name" value="GerE"/>
    <property type="match status" value="1"/>
</dbReference>
<dbReference type="CDD" id="cd17535">
    <property type="entry name" value="REC_NarL-like"/>
    <property type="match status" value="1"/>
</dbReference>
<evidence type="ECO:0000313" key="7">
    <source>
        <dbReference type="EMBL" id="MBA8811693.1"/>
    </source>
</evidence>
<sequence length="230" mass="23806">MRILTVDDNPIIRMGLRSLLEGTDGVTSVDDTGDPEEAVARVDSGQVDVVLLDVRMPLMSGLELLPRLSGATVVMLTHTDDPAAVSEAMAAGAAGYLVHGVLEPGAMLDAIRLCRNGSQVVSGVSTLRVEAAAPAAAPAVRSLLSPREAEVMDLVAGGLSNREVAAHLVLSEKTVKNHLNSLFAKLGVTTRSQAIVRWLHQDQDTGRTLGPGRTGPGVGPGTLGARSAAP</sequence>
<dbReference type="AlphaFoldDB" id="A0A7W3PH62"/>
<dbReference type="InterPro" id="IPR000792">
    <property type="entry name" value="Tscrpt_reg_LuxR_C"/>
</dbReference>
<feature type="domain" description="HTH luxR-type" evidence="5">
    <location>
        <begin position="137"/>
        <end position="202"/>
    </location>
</feature>
<evidence type="ECO:0000256" key="3">
    <source>
        <dbReference type="PROSITE-ProRule" id="PRU00169"/>
    </source>
</evidence>
<organism evidence="7 8">
    <name type="scientific">Promicromonospora sukumoe</name>
    <dbReference type="NCBI Taxonomy" id="88382"/>
    <lineage>
        <taxon>Bacteria</taxon>
        <taxon>Bacillati</taxon>
        <taxon>Actinomycetota</taxon>
        <taxon>Actinomycetes</taxon>
        <taxon>Micrococcales</taxon>
        <taxon>Promicromonosporaceae</taxon>
        <taxon>Promicromonospora</taxon>
    </lineage>
</organism>
<keyword evidence="8" id="KW-1185">Reference proteome</keyword>
<gene>
    <name evidence="7" type="ORF">FHX71_005700</name>
</gene>
<reference evidence="7 8" key="1">
    <citation type="submission" date="2020-07" db="EMBL/GenBank/DDBJ databases">
        <title>Sequencing the genomes of 1000 actinobacteria strains.</title>
        <authorList>
            <person name="Klenk H.-P."/>
        </authorList>
    </citation>
    <scope>NUCLEOTIDE SEQUENCE [LARGE SCALE GENOMIC DNA]</scope>
    <source>
        <strain evidence="7 8">DSM 44121</strain>
    </source>
</reference>
<name>A0A7W3PH62_9MICO</name>
<comment type="caution">
    <text evidence="7">The sequence shown here is derived from an EMBL/GenBank/DDBJ whole genome shotgun (WGS) entry which is preliminary data.</text>
</comment>
<evidence type="ECO:0000313" key="8">
    <source>
        <dbReference type="Proteomes" id="UP000540568"/>
    </source>
</evidence>
<evidence type="ECO:0000256" key="4">
    <source>
        <dbReference type="SAM" id="MobiDB-lite"/>
    </source>
</evidence>
<dbReference type="InterPro" id="IPR016032">
    <property type="entry name" value="Sig_transdc_resp-reg_C-effctor"/>
</dbReference>
<dbReference type="Gene3D" id="3.40.50.2300">
    <property type="match status" value="1"/>
</dbReference>
<dbReference type="InterPro" id="IPR058245">
    <property type="entry name" value="NreC/VraR/RcsB-like_REC"/>
</dbReference>
<evidence type="ECO:0000259" key="5">
    <source>
        <dbReference type="PROSITE" id="PS50043"/>
    </source>
</evidence>
<dbReference type="PROSITE" id="PS50110">
    <property type="entry name" value="RESPONSE_REGULATORY"/>
    <property type="match status" value="1"/>
</dbReference>
<feature type="compositionally biased region" description="Gly residues" evidence="4">
    <location>
        <begin position="212"/>
        <end position="222"/>
    </location>
</feature>
<dbReference type="SUPFAM" id="SSF52172">
    <property type="entry name" value="CheY-like"/>
    <property type="match status" value="1"/>
</dbReference>
<keyword evidence="2 7" id="KW-0238">DNA-binding</keyword>
<dbReference type="InterPro" id="IPR011006">
    <property type="entry name" value="CheY-like_superfamily"/>
</dbReference>
<feature type="region of interest" description="Disordered" evidence="4">
    <location>
        <begin position="203"/>
        <end position="230"/>
    </location>
</feature>
<dbReference type="SMART" id="SM00448">
    <property type="entry name" value="REC"/>
    <property type="match status" value="1"/>
</dbReference>
<evidence type="ECO:0000259" key="6">
    <source>
        <dbReference type="PROSITE" id="PS50110"/>
    </source>
</evidence>
<dbReference type="Proteomes" id="UP000540568">
    <property type="component" value="Unassembled WGS sequence"/>
</dbReference>
<dbReference type="CDD" id="cd06170">
    <property type="entry name" value="LuxR_C_like"/>
    <property type="match status" value="1"/>
</dbReference>
<dbReference type="Pfam" id="PF00072">
    <property type="entry name" value="Response_reg"/>
    <property type="match status" value="1"/>
</dbReference>